<organism evidence="3 4">
    <name type="scientific">Falseniella ignava</name>
    <dbReference type="NCBI Taxonomy" id="137730"/>
    <lineage>
        <taxon>Bacteria</taxon>
        <taxon>Bacillati</taxon>
        <taxon>Bacillota</taxon>
        <taxon>Bacilli</taxon>
        <taxon>Lactobacillales</taxon>
        <taxon>Aerococcaceae</taxon>
        <taxon>Falseniella</taxon>
    </lineage>
</organism>
<reference evidence="3 4" key="1">
    <citation type="submission" date="2017-12" db="EMBL/GenBank/DDBJ databases">
        <title>Phylogenetic diversity of female urinary microbiome.</title>
        <authorList>
            <person name="Thomas-White K."/>
            <person name="Wolfe A.J."/>
        </authorList>
    </citation>
    <scope>NUCLEOTIDE SEQUENCE [LARGE SCALE GENOMIC DNA]</scope>
    <source>
        <strain evidence="3 4">UMB0898</strain>
    </source>
</reference>
<protein>
    <submittedName>
        <fullName evidence="3">1,2-diacylglycerol 3-glucosyltransferase</fullName>
    </submittedName>
</protein>
<dbReference type="CDD" id="cd03817">
    <property type="entry name" value="GT4_UGDG-like"/>
    <property type="match status" value="1"/>
</dbReference>
<evidence type="ECO:0000259" key="2">
    <source>
        <dbReference type="Pfam" id="PF13439"/>
    </source>
</evidence>
<dbReference type="Proteomes" id="UP000234384">
    <property type="component" value="Unassembled WGS sequence"/>
</dbReference>
<dbReference type="SUPFAM" id="SSF53756">
    <property type="entry name" value="UDP-Glycosyltransferase/glycogen phosphorylase"/>
    <property type="match status" value="1"/>
</dbReference>
<name>A0A2I1K1P4_9LACT</name>
<dbReference type="InterPro" id="IPR050194">
    <property type="entry name" value="Glycosyltransferase_grp1"/>
</dbReference>
<evidence type="ECO:0000313" key="3">
    <source>
        <dbReference type="EMBL" id="PKY89548.1"/>
    </source>
</evidence>
<dbReference type="Pfam" id="PF13439">
    <property type="entry name" value="Glyco_transf_4"/>
    <property type="match status" value="1"/>
</dbReference>
<dbReference type="Gene3D" id="3.40.50.2000">
    <property type="entry name" value="Glycogen Phosphorylase B"/>
    <property type="match status" value="2"/>
</dbReference>
<feature type="domain" description="Glycosyl transferase family 1" evidence="1">
    <location>
        <begin position="188"/>
        <end position="340"/>
    </location>
</feature>
<dbReference type="GO" id="GO:0016758">
    <property type="term" value="F:hexosyltransferase activity"/>
    <property type="evidence" value="ECO:0007669"/>
    <property type="project" value="TreeGrafter"/>
</dbReference>
<evidence type="ECO:0000313" key="4">
    <source>
        <dbReference type="Proteomes" id="UP000234384"/>
    </source>
</evidence>
<accession>A0A2I1K1P4</accession>
<dbReference type="PANTHER" id="PTHR45947">
    <property type="entry name" value="SULFOQUINOVOSYL TRANSFERASE SQD2"/>
    <property type="match status" value="1"/>
</dbReference>
<evidence type="ECO:0000259" key="1">
    <source>
        <dbReference type="Pfam" id="PF00534"/>
    </source>
</evidence>
<dbReference type="InterPro" id="IPR028098">
    <property type="entry name" value="Glyco_trans_4-like_N"/>
</dbReference>
<dbReference type="EMBL" id="PKHE01000006">
    <property type="protein sequence ID" value="PKY89548.1"/>
    <property type="molecule type" value="Genomic_DNA"/>
</dbReference>
<keyword evidence="3" id="KW-0808">Transferase</keyword>
<dbReference type="OrthoDB" id="9802525at2"/>
<dbReference type="PANTHER" id="PTHR45947:SF3">
    <property type="entry name" value="SULFOQUINOVOSYL TRANSFERASE SQD2"/>
    <property type="match status" value="1"/>
</dbReference>
<feature type="domain" description="Glycosyltransferase subfamily 4-like N-terminal" evidence="2">
    <location>
        <begin position="14"/>
        <end position="178"/>
    </location>
</feature>
<gene>
    <name evidence="3" type="ORF">CYJ57_03235</name>
</gene>
<dbReference type="Pfam" id="PF00534">
    <property type="entry name" value="Glycos_transf_1"/>
    <property type="match status" value="1"/>
</dbReference>
<sequence>MRIGMFTDTYFPQVSGVSTSIELLKDQLIQLGHEVVIFTTTDPNAQETPGIVRLPSIPFASFEDRRIAYRGFDDCLAIAKEYNLDIIHTHTEFSLGLAGKYVASKMNIPTVHTYHTMYENYTHYIWNGMLIKRQHVKWYSKLFCSQTQGVIAPSRMTYQTLLDYGVKVPIQIIPTGVKLPKFDPNIRHELRQQMGLREDDLVLLSLSRISKEKSIDEIIEAFPKIKQSYSNAHLLIVGDGPQRASLEALVRGYGLEDVYFIGEIDHKEVFRYYQMADIYVNASESESQGLTYLEALANRLPMIAKHNEYLDMLVSKPSYGRLYTASDQLANTVIAFLNHRGRGMIQEINQEDLKQISVEVFADRILACYEEALQGNSKGTTTFFKYIAGAARNLFSIR</sequence>
<dbReference type="AlphaFoldDB" id="A0A2I1K1P4"/>
<dbReference type="RefSeq" id="WP_101954055.1">
    <property type="nucleotide sequence ID" value="NZ_PKHE01000006.1"/>
</dbReference>
<comment type="caution">
    <text evidence="3">The sequence shown here is derived from an EMBL/GenBank/DDBJ whole genome shotgun (WGS) entry which is preliminary data.</text>
</comment>
<dbReference type="InterPro" id="IPR001296">
    <property type="entry name" value="Glyco_trans_1"/>
</dbReference>
<dbReference type="FunFam" id="3.40.50.2000:FF:000136">
    <property type="entry name" value="Glycosyl transferase, group 1"/>
    <property type="match status" value="1"/>
</dbReference>
<proteinExistence type="predicted"/>